<dbReference type="SFLD" id="SFLDG01129">
    <property type="entry name" value="C1.5:_HAD__Beta-PGM__Phosphata"/>
    <property type="match status" value="1"/>
</dbReference>
<dbReference type="InterPro" id="IPR023198">
    <property type="entry name" value="PGP-like_dom2"/>
</dbReference>
<dbReference type="EMBL" id="DVMM01000055">
    <property type="protein sequence ID" value="HIU29190.1"/>
    <property type="molecule type" value="Genomic_DNA"/>
</dbReference>
<gene>
    <name evidence="1" type="ORF">IAD50_02710</name>
</gene>
<dbReference type="Gene3D" id="1.10.150.240">
    <property type="entry name" value="Putative phosphatase, domain 2"/>
    <property type="match status" value="1"/>
</dbReference>
<organism evidence="1 2">
    <name type="scientific">Candidatus Egerieisoma faecipullorum</name>
    <dbReference type="NCBI Taxonomy" id="2840963"/>
    <lineage>
        <taxon>Bacteria</taxon>
        <taxon>Bacillati</taxon>
        <taxon>Bacillota</taxon>
        <taxon>Clostridia</taxon>
        <taxon>Eubacteriales</taxon>
        <taxon>Clostridiaceae</taxon>
        <taxon>Clostridiaceae incertae sedis</taxon>
        <taxon>Candidatus Egerieisoma</taxon>
    </lineage>
</organism>
<comment type="caution">
    <text evidence="1">The sequence shown here is derived from an EMBL/GenBank/DDBJ whole genome shotgun (WGS) entry which is preliminary data.</text>
</comment>
<dbReference type="CDD" id="cd07505">
    <property type="entry name" value="HAD_BPGM-like"/>
    <property type="match status" value="1"/>
</dbReference>
<accession>A0A9D1I919</accession>
<reference evidence="1" key="1">
    <citation type="submission" date="2020-10" db="EMBL/GenBank/DDBJ databases">
        <authorList>
            <person name="Gilroy R."/>
        </authorList>
    </citation>
    <scope>NUCLEOTIDE SEQUENCE</scope>
    <source>
        <strain evidence="1">CHK195-4489</strain>
    </source>
</reference>
<name>A0A9D1I919_9CLOT</name>
<dbReference type="PRINTS" id="PR00413">
    <property type="entry name" value="HADHALOGNASE"/>
</dbReference>
<evidence type="ECO:0000313" key="1">
    <source>
        <dbReference type="EMBL" id="HIU29190.1"/>
    </source>
</evidence>
<dbReference type="Proteomes" id="UP000824089">
    <property type="component" value="Unassembled WGS sequence"/>
</dbReference>
<dbReference type="GO" id="GO:0016791">
    <property type="term" value="F:phosphatase activity"/>
    <property type="evidence" value="ECO:0007669"/>
    <property type="project" value="TreeGrafter"/>
</dbReference>
<protein>
    <submittedName>
        <fullName evidence="1">HAD family phosphatase</fullName>
    </submittedName>
</protein>
<dbReference type="Gene3D" id="3.40.50.1000">
    <property type="entry name" value="HAD superfamily/HAD-like"/>
    <property type="match status" value="1"/>
</dbReference>
<dbReference type="Pfam" id="PF00702">
    <property type="entry name" value="Hydrolase"/>
    <property type="match status" value="1"/>
</dbReference>
<dbReference type="SFLD" id="SFLDS00003">
    <property type="entry name" value="Haloacid_Dehalogenase"/>
    <property type="match status" value="1"/>
</dbReference>
<dbReference type="PANTHER" id="PTHR18901">
    <property type="entry name" value="2-DEOXYGLUCOSE-6-PHOSPHATE PHOSPHATASE 2"/>
    <property type="match status" value="1"/>
</dbReference>
<evidence type="ECO:0000313" key="2">
    <source>
        <dbReference type="Proteomes" id="UP000824089"/>
    </source>
</evidence>
<dbReference type="PANTHER" id="PTHR18901:SF38">
    <property type="entry name" value="PSEUDOURIDINE-5'-PHOSPHATASE"/>
    <property type="match status" value="1"/>
</dbReference>
<dbReference type="InterPro" id="IPR036412">
    <property type="entry name" value="HAD-like_sf"/>
</dbReference>
<reference evidence="1" key="2">
    <citation type="journal article" date="2021" name="PeerJ">
        <title>Extensive microbial diversity within the chicken gut microbiome revealed by metagenomics and culture.</title>
        <authorList>
            <person name="Gilroy R."/>
            <person name="Ravi A."/>
            <person name="Getino M."/>
            <person name="Pursley I."/>
            <person name="Horton D.L."/>
            <person name="Alikhan N.F."/>
            <person name="Baker D."/>
            <person name="Gharbi K."/>
            <person name="Hall N."/>
            <person name="Watson M."/>
            <person name="Adriaenssens E.M."/>
            <person name="Foster-Nyarko E."/>
            <person name="Jarju S."/>
            <person name="Secka A."/>
            <person name="Antonio M."/>
            <person name="Oren A."/>
            <person name="Chaudhuri R.R."/>
            <person name="La Ragione R."/>
            <person name="Hildebrand F."/>
            <person name="Pallen M.J."/>
        </authorList>
    </citation>
    <scope>NUCLEOTIDE SEQUENCE</scope>
    <source>
        <strain evidence="1">CHK195-4489</strain>
    </source>
</reference>
<sequence>MIRAAVFDVDGTLLDSMPIWENAAAVFLAKHGIEAEAGLGKRLYPLSMQEGAAYLQKKYRLSMSSDKIIEGVGAVVSDFYAEEAPLKPNADAFLNALREKSIPIAIATSNERGAVEAAFRRLGILQYFTEIFTCSEIGAGKTKPDIYRSAAEALQAPVDCTWIFEDAYYAAKTAHDAGFRVAGVYDASSAEDSELLRAVSDIYIGDFSDFAGFYRKAQREGTK</sequence>
<dbReference type="InterPro" id="IPR006439">
    <property type="entry name" value="HAD-SF_hydro_IA"/>
</dbReference>
<dbReference type="InterPro" id="IPR023214">
    <property type="entry name" value="HAD_sf"/>
</dbReference>
<dbReference type="AlphaFoldDB" id="A0A9D1I919"/>
<dbReference type="SUPFAM" id="SSF56784">
    <property type="entry name" value="HAD-like"/>
    <property type="match status" value="1"/>
</dbReference>
<proteinExistence type="predicted"/>
<dbReference type="NCBIfam" id="TIGR01509">
    <property type="entry name" value="HAD-SF-IA-v3"/>
    <property type="match status" value="1"/>
</dbReference>